<feature type="domain" description="Protein kinase" evidence="4">
    <location>
        <begin position="47"/>
        <end position="310"/>
    </location>
</feature>
<dbReference type="InterPro" id="IPR017441">
    <property type="entry name" value="Protein_kinase_ATP_BS"/>
</dbReference>
<dbReference type="RefSeq" id="WP_168569397.1">
    <property type="nucleotide sequence ID" value="NZ_CP051167.1"/>
</dbReference>
<keyword evidence="5" id="KW-0808">Transferase</keyword>
<dbReference type="AlphaFoldDB" id="A0A6H1TZP3"/>
<name>A0A6H1TZP3_9CYAN</name>
<keyword evidence="2 3" id="KW-0067">ATP-binding</keyword>
<evidence type="ECO:0000256" key="2">
    <source>
        <dbReference type="ARBA" id="ARBA00022840"/>
    </source>
</evidence>
<keyword evidence="1 3" id="KW-0547">Nucleotide-binding</keyword>
<dbReference type="Pfam" id="PF00069">
    <property type="entry name" value="Pkinase"/>
    <property type="match status" value="1"/>
</dbReference>
<keyword evidence="5" id="KW-0418">Kinase</keyword>
<dbReference type="PROSITE" id="PS00107">
    <property type="entry name" value="PROTEIN_KINASE_ATP"/>
    <property type="match status" value="1"/>
</dbReference>
<gene>
    <name evidence="5" type="ORF">HCG48_12160</name>
</gene>
<dbReference type="PANTHER" id="PTHR24348">
    <property type="entry name" value="SERINE/THREONINE-PROTEIN KINASE UNC-51-RELATED"/>
    <property type="match status" value="1"/>
</dbReference>
<dbReference type="InterPro" id="IPR045269">
    <property type="entry name" value="Atg1-like"/>
</dbReference>
<dbReference type="GO" id="GO:0005524">
    <property type="term" value="F:ATP binding"/>
    <property type="evidence" value="ECO:0007669"/>
    <property type="project" value="UniProtKB-UniRule"/>
</dbReference>
<dbReference type="CDD" id="cd14014">
    <property type="entry name" value="STKc_PknB_like"/>
    <property type="match status" value="1"/>
</dbReference>
<dbReference type="PROSITE" id="PS50011">
    <property type="entry name" value="PROTEIN_KINASE_DOM"/>
    <property type="match status" value="1"/>
</dbReference>
<dbReference type="InterPro" id="IPR011041">
    <property type="entry name" value="Quinoprot_gluc/sorb_DH_b-prop"/>
</dbReference>
<protein>
    <submittedName>
        <fullName evidence="5">Serine/threonine protein kinase</fullName>
    </submittedName>
</protein>
<evidence type="ECO:0000313" key="6">
    <source>
        <dbReference type="Proteomes" id="UP000500857"/>
    </source>
</evidence>
<accession>A0A6H1TZP3</accession>
<dbReference type="EMBL" id="CP051167">
    <property type="protein sequence ID" value="QIZ71243.1"/>
    <property type="molecule type" value="Genomic_DNA"/>
</dbReference>
<evidence type="ECO:0000256" key="3">
    <source>
        <dbReference type="PROSITE-ProRule" id="PRU10141"/>
    </source>
</evidence>
<dbReference type="Gene3D" id="1.10.510.10">
    <property type="entry name" value="Transferase(Phosphotransferase) domain 1"/>
    <property type="match status" value="1"/>
</dbReference>
<dbReference type="SUPFAM" id="SSF56112">
    <property type="entry name" value="Protein kinase-like (PK-like)"/>
    <property type="match status" value="1"/>
</dbReference>
<dbReference type="InterPro" id="IPR011009">
    <property type="entry name" value="Kinase-like_dom_sf"/>
</dbReference>
<dbReference type="InterPro" id="IPR000719">
    <property type="entry name" value="Prot_kinase_dom"/>
</dbReference>
<evidence type="ECO:0000256" key="1">
    <source>
        <dbReference type="ARBA" id="ARBA00022741"/>
    </source>
</evidence>
<dbReference type="SMART" id="SM00220">
    <property type="entry name" value="S_TKc"/>
    <property type="match status" value="1"/>
</dbReference>
<dbReference type="SUPFAM" id="SSF50952">
    <property type="entry name" value="Soluble quinoprotein glucose dehydrogenase"/>
    <property type="match status" value="1"/>
</dbReference>
<sequence length="662" mass="72705">MEGGTRRIVLPRLSPIPLLMPSPSMNAKIPDRSRAALQPLQRQLPKYRILERVGSGQFGTVFCAIERKTGRLVALKELTHRRLSTSQFLRELGFLLTLQHPHIVTCRALENTPTARYLVMDYCEGGTLRNLLQRDRSLTLAEGLDAIRAVLDGLDLAHRRGIVHCDLKPENILLSLSPHGWKPKLSDFGIARRLSELSRAKSANDETADAIGAPAYTAPEGFLGLYAPAADIYSVGVLLFELLFGCRPFGGSPGQLMWAHLNRPLEIATSIPKPLETVVRKALAKLPARRYHSAAEMAEAIARCQGDPTVAQWGDRRLPLSERETEGDPPSSEPTVIVERVGHQQAIFAPSYLVGGEGFLYGAAGDRFCVWNLEGEIDTLKGNRPITGLCPLPGGCAIATGGQLSWFDRDRDLLDVLLDGDRDFRMAADPTGQTLAIVIGGTLNFYSVAALTGSHQPLVPQHQTPLPTQKLPQILALDRRHWLLVWCKSTPEASQTVFQLYSRSAKLLGSFRVPLAFESLWLTGEPDCQDRGAARSLFGGERTLLGLSSHPATAWRLQLMPPQLEILPLCEQPLAAIGVPGGTVVALGEGGDKRLRRRFALGWLDDCGHLHRQCSWELPTATPCERSRVRMAPWGDRGFVLSTPTPSGAELSFFQTRLSNIE</sequence>
<reference evidence="5 6" key="1">
    <citation type="submission" date="2020-04" db="EMBL/GenBank/DDBJ databases">
        <authorList>
            <person name="Basu S."/>
            <person name="Maruthanayagam V."/>
            <person name="Chakraborty S."/>
            <person name="Pramanik A."/>
            <person name="Mukherjee J."/>
            <person name="Brink B."/>
        </authorList>
    </citation>
    <scope>NUCLEOTIDE SEQUENCE [LARGE SCALE GENOMIC DNA]</scope>
    <source>
        <strain evidence="5 6">AP17</strain>
    </source>
</reference>
<dbReference type="KEGG" id="oxy:HCG48_12160"/>
<dbReference type="PANTHER" id="PTHR24348:SF68">
    <property type="entry name" value="SERINE_THREONINE-PROTEIN KINASE ATG1C"/>
    <property type="match status" value="1"/>
</dbReference>
<dbReference type="GO" id="GO:0005737">
    <property type="term" value="C:cytoplasm"/>
    <property type="evidence" value="ECO:0007669"/>
    <property type="project" value="TreeGrafter"/>
</dbReference>
<keyword evidence="5" id="KW-0723">Serine/threonine-protein kinase</keyword>
<keyword evidence="6" id="KW-1185">Reference proteome</keyword>
<dbReference type="GO" id="GO:0004674">
    <property type="term" value="F:protein serine/threonine kinase activity"/>
    <property type="evidence" value="ECO:0007669"/>
    <property type="project" value="UniProtKB-KW"/>
</dbReference>
<evidence type="ECO:0000259" key="4">
    <source>
        <dbReference type="PROSITE" id="PS50011"/>
    </source>
</evidence>
<proteinExistence type="predicted"/>
<dbReference type="InterPro" id="IPR008271">
    <property type="entry name" value="Ser/Thr_kinase_AS"/>
</dbReference>
<organism evidence="5 6">
    <name type="scientific">Oxynema aestuarii AP17</name>
    <dbReference type="NCBI Taxonomy" id="2064643"/>
    <lineage>
        <taxon>Bacteria</taxon>
        <taxon>Bacillati</taxon>
        <taxon>Cyanobacteriota</taxon>
        <taxon>Cyanophyceae</taxon>
        <taxon>Oscillatoriophycideae</taxon>
        <taxon>Oscillatoriales</taxon>
        <taxon>Oscillatoriaceae</taxon>
        <taxon>Oxynema</taxon>
        <taxon>Oxynema aestuarii</taxon>
    </lineage>
</organism>
<dbReference type="Proteomes" id="UP000500857">
    <property type="component" value="Chromosome"/>
</dbReference>
<feature type="binding site" evidence="3">
    <location>
        <position position="76"/>
    </location>
    <ligand>
        <name>ATP</name>
        <dbReference type="ChEBI" id="CHEBI:30616"/>
    </ligand>
</feature>
<evidence type="ECO:0000313" key="5">
    <source>
        <dbReference type="EMBL" id="QIZ71243.1"/>
    </source>
</evidence>
<dbReference type="PROSITE" id="PS00108">
    <property type="entry name" value="PROTEIN_KINASE_ST"/>
    <property type="match status" value="1"/>
</dbReference>